<dbReference type="RefSeq" id="WP_242009809.1">
    <property type="nucleotide sequence ID" value="NZ_VLKZ01000005.1"/>
</dbReference>
<proteinExistence type="inferred from homology"/>
<evidence type="ECO:0000256" key="6">
    <source>
        <dbReference type="SAM" id="Phobius"/>
    </source>
</evidence>
<dbReference type="InterPro" id="IPR016991">
    <property type="entry name" value="UCP032178"/>
</dbReference>
<evidence type="ECO:0000256" key="3">
    <source>
        <dbReference type="ARBA" id="ARBA00022692"/>
    </source>
</evidence>
<reference evidence="7 8" key="1">
    <citation type="journal article" date="2015" name="Stand. Genomic Sci.">
        <title>Genomic Encyclopedia of Bacterial and Archaeal Type Strains, Phase III: the genomes of soil and plant-associated and newly described type strains.</title>
        <authorList>
            <person name="Whitman W.B."/>
            <person name="Woyke T."/>
            <person name="Klenk H.P."/>
            <person name="Zhou Y."/>
            <person name="Lilburn T.G."/>
            <person name="Beck B.J."/>
            <person name="De Vos P."/>
            <person name="Vandamme P."/>
            <person name="Eisen J.A."/>
            <person name="Garrity G."/>
            <person name="Hugenholtz P."/>
            <person name="Kyrpides N.C."/>
        </authorList>
    </citation>
    <scope>NUCLEOTIDE SEQUENCE [LARGE SCALE GENOMIC DNA]</scope>
    <source>
        <strain evidence="7 8">CGMCC 1.10116</strain>
    </source>
</reference>
<keyword evidence="5 6" id="KW-0472">Membrane</keyword>
<comment type="similarity">
    <text evidence="2">Belongs to the UPF0754 family.</text>
</comment>
<dbReference type="InterPro" id="IPR007383">
    <property type="entry name" value="DUF445"/>
</dbReference>
<keyword evidence="4 6" id="KW-1133">Transmembrane helix</keyword>
<evidence type="ECO:0000256" key="2">
    <source>
        <dbReference type="ARBA" id="ARBA00008053"/>
    </source>
</evidence>
<gene>
    <name evidence="7" type="ORF">IQ10_02086</name>
</gene>
<sequence>MQTLTLIIFMVVIGAVIGGMTNSIAIKMLFRPYRAIMIGSWHLPFTPGLIPKRRDELASQLGKVVVEYLLTAEGLGKKLKTAAFTEGMTNWLRTEVKKVLRSDNSAADLIEKHIGINEPKQVLLDRTETFVTKGYRTFLDSHRNEALAQLVPVTVQNNIERHIPNVTSYILERGQDYLQSPEGKERLSMMIDRFLAQKGTIGNMVSMFLGNERLVDKIHPELMKFLRDDGTRQLVENLLVQEWEKIKGKKLADIEAYIKEDEVVSFIVKTVDKHIPLYQWIDQPLNEWTSAYEEMIVESAIPKGVDLILEVLATHLEALLERIHLDEIVREQVEAFSIEKIEELVLSISRRELKMITYLGALLGGAIGFIQSLIVLFIG</sequence>
<accession>A0A562QHK1</accession>
<comment type="caution">
    <text evidence="7">The sequence shown here is derived from an EMBL/GenBank/DDBJ whole genome shotgun (WGS) entry which is preliminary data.</text>
</comment>
<dbReference type="PANTHER" id="PTHR35791:SF1">
    <property type="entry name" value="UPF0754 MEMBRANE PROTEIN YHEB"/>
    <property type="match status" value="1"/>
</dbReference>
<dbReference type="EMBL" id="VLKZ01000005">
    <property type="protein sequence ID" value="TWI56195.1"/>
    <property type="molecule type" value="Genomic_DNA"/>
</dbReference>
<dbReference type="Pfam" id="PF04286">
    <property type="entry name" value="DUF445"/>
    <property type="match status" value="1"/>
</dbReference>
<feature type="transmembrane region" description="Helical" evidence="6">
    <location>
        <begin position="6"/>
        <end position="30"/>
    </location>
</feature>
<dbReference type="PIRSF" id="PIRSF032178">
    <property type="entry name" value="UCP032178"/>
    <property type="match status" value="1"/>
</dbReference>
<evidence type="ECO:0000256" key="5">
    <source>
        <dbReference type="ARBA" id="ARBA00023136"/>
    </source>
</evidence>
<dbReference type="Proteomes" id="UP000315711">
    <property type="component" value="Unassembled WGS sequence"/>
</dbReference>
<evidence type="ECO:0000313" key="8">
    <source>
        <dbReference type="Proteomes" id="UP000315711"/>
    </source>
</evidence>
<evidence type="ECO:0000256" key="4">
    <source>
        <dbReference type="ARBA" id="ARBA00022989"/>
    </source>
</evidence>
<evidence type="ECO:0000313" key="7">
    <source>
        <dbReference type="EMBL" id="TWI56195.1"/>
    </source>
</evidence>
<protein>
    <submittedName>
        <fullName evidence="7">Uncharacterized membrane protein YheB (UPF0754 family)</fullName>
    </submittedName>
</protein>
<dbReference type="PANTHER" id="PTHR35791">
    <property type="entry name" value="UPF0754 MEMBRANE PROTEIN YHEB"/>
    <property type="match status" value="1"/>
</dbReference>
<dbReference type="GO" id="GO:0005886">
    <property type="term" value="C:plasma membrane"/>
    <property type="evidence" value="ECO:0007669"/>
    <property type="project" value="UniProtKB-SubCell"/>
</dbReference>
<feature type="transmembrane region" description="Helical" evidence="6">
    <location>
        <begin position="356"/>
        <end position="378"/>
    </location>
</feature>
<comment type="subcellular location">
    <subcellularLocation>
        <location evidence="1">Cell membrane</location>
    </subcellularLocation>
</comment>
<keyword evidence="8" id="KW-1185">Reference proteome</keyword>
<evidence type="ECO:0000256" key="1">
    <source>
        <dbReference type="ARBA" id="ARBA00004236"/>
    </source>
</evidence>
<name>A0A562QHK1_9BACI</name>
<keyword evidence="3 6" id="KW-0812">Transmembrane</keyword>
<dbReference type="AlphaFoldDB" id="A0A562QHK1"/>
<organism evidence="7 8">
    <name type="scientific">Halalkalibacter nanhaiisediminis</name>
    <dbReference type="NCBI Taxonomy" id="688079"/>
    <lineage>
        <taxon>Bacteria</taxon>
        <taxon>Bacillati</taxon>
        <taxon>Bacillota</taxon>
        <taxon>Bacilli</taxon>
        <taxon>Bacillales</taxon>
        <taxon>Bacillaceae</taxon>
        <taxon>Halalkalibacter</taxon>
    </lineage>
</organism>